<comment type="caution">
    <text evidence="1">The sequence shown here is derived from an EMBL/GenBank/DDBJ whole genome shotgun (WGS) entry which is preliminary data.</text>
</comment>
<name>A0A8H4KQG1_9HYPO</name>
<organism evidence="1 2">
    <name type="scientific">Fusarium austroafricanum</name>
    <dbReference type="NCBI Taxonomy" id="2364996"/>
    <lineage>
        <taxon>Eukaryota</taxon>
        <taxon>Fungi</taxon>
        <taxon>Dikarya</taxon>
        <taxon>Ascomycota</taxon>
        <taxon>Pezizomycotina</taxon>
        <taxon>Sordariomycetes</taxon>
        <taxon>Hypocreomycetidae</taxon>
        <taxon>Hypocreales</taxon>
        <taxon>Nectriaceae</taxon>
        <taxon>Fusarium</taxon>
        <taxon>Fusarium concolor species complex</taxon>
    </lineage>
</organism>
<accession>A0A8H4KQG1</accession>
<proteinExistence type="predicted"/>
<gene>
    <name evidence="1" type="ORF">F53441_3087</name>
</gene>
<dbReference type="AlphaFoldDB" id="A0A8H4KQG1"/>
<reference evidence="1" key="1">
    <citation type="submission" date="2020-01" db="EMBL/GenBank/DDBJ databases">
        <title>Identification and distribution of gene clusters putatively required for synthesis of sphingolipid metabolism inhibitors in phylogenetically diverse species of the filamentous fungus Fusarium.</title>
        <authorList>
            <person name="Kim H.-S."/>
            <person name="Busman M."/>
            <person name="Brown D.W."/>
            <person name="Divon H."/>
            <person name="Uhlig S."/>
            <person name="Proctor R.H."/>
        </authorList>
    </citation>
    <scope>NUCLEOTIDE SEQUENCE</scope>
    <source>
        <strain evidence="1">NRRL 53441</strain>
    </source>
</reference>
<protein>
    <submittedName>
        <fullName evidence="1">Uncharacterized protein</fullName>
    </submittedName>
</protein>
<dbReference type="Proteomes" id="UP000605986">
    <property type="component" value="Unassembled WGS sequence"/>
</dbReference>
<evidence type="ECO:0000313" key="2">
    <source>
        <dbReference type="Proteomes" id="UP000605986"/>
    </source>
</evidence>
<dbReference type="EMBL" id="JAADJG010000126">
    <property type="protein sequence ID" value="KAF4454370.1"/>
    <property type="molecule type" value="Genomic_DNA"/>
</dbReference>
<keyword evidence="2" id="KW-1185">Reference proteome</keyword>
<dbReference type="OrthoDB" id="5102541at2759"/>
<sequence>MDSFAGLPPEIRSQIIVDLESGYAADRRFIARGILRGLLEVDASGIILQDAMAILHFPNRPSNGSQFLRR</sequence>
<evidence type="ECO:0000313" key="1">
    <source>
        <dbReference type="EMBL" id="KAF4454370.1"/>
    </source>
</evidence>